<protein>
    <submittedName>
        <fullName evidence="3">YggT family protein</fullName>
    </submittedName>
</protein>
<dbReference type="RefSeq" id="WP_132539050.1">
    <property type="nucleotide sequence ID" value="NZ_SLWY01000004.1"/>
</dbReference>
<accession>A0A4R2LAW2</accession>
<organism evidence="3 4">
    <name type="scientific">Plasticicumulans lactativorans</name>
    <dbReference type="NCBI Taxonomy" id="1133106"/>
    <lineage>
        <taxon>Bacteria</taxon>
        <taxon>Pseudomonadati</taxon>
        <taxon>Pseudomonadota</taxon>
        <taxon>Gammaproteobacteria</taxon>
        <taxon>Candidatus Competibacteraceae</taxon>
        <taxon>Plasticicumulans</taxon>
    </lineage>
</organism>
<keyword evidence="4" id="KW-1185">Reference proteome</keyword>
<dbReference type="Pfam" id="PF02325">
    <property type="entry name" value="CCB3_YggT"/>
    <property type="match status" value="2"/>
</dbReference>
<dbReference type="EMBL" id="SLWY01000004">
    <property type="protein sequence ID" value="TCO82620.1"/>
    <property type="molecule type" value="Genomic_DNA"/>
</dbReference>
<feature type="transmembrane region" description="Helical" evidence="2">
    <location>
        <begin position="12"/>
        <end position="32"/>
    </location>
</feature>
<feature type="transmembrane region" description="Helical" evidence="2">
    <location>
        <begin position="164"/>
        <end position="184"/>
    </location>
</feature>
<feature type="transmembrane region" description="Helical" evidence="2">
    <location>
        <begin position="86"/>
        <end position="105"/>
    </location>
</feature>
<keyword evidence="2" id="KW-0812">Transmembrane</keyword>
<name>A0A4R2LAW2_9GAMM</name>
<dbReference type="PANTHER" id="PTHR33219:SF14">
    <property type="entry name" value="PROTEIN COFACTOR ASSEMBLY OF COMPLEX C SUBUNIT B CCB3, CHLOROPLASTIC-RELATED"/>
    <property type="match status" value="1"/>
</dbReference>
<dbReference type="OrthoDB" id="9806665at2"/>
<reference evidence="3 4" key="1">
    <citation type="submission" date="2019-03" db="EMBL/GenBank/DDBJ databases">
        <title>Genomic Encyclopedia of Type Strains, Phase IV (KMG-IV): sequencing the most valuable type-strain genomes for metagenomic binning, comparative biology and taxonomic classification.</title>
        <authorList>
            <person name="Goeker M."/>
        </authorList>
    </citation>
    <scope>NUCLEOTIDE SEQUENCE [LARGE SCALE GENOMIC DNA]</scope>
    <source>
        <strain evidence="3 4">DSM 25287</strain>
    </source>
</reference>
<evidence type="ECO:0000256" key="2">
    <source>
        <dbReference type="SAM" id="Phobius"/>
    </source>
</evidence>
<comment type="similarity">
    <text evidence="1">Belongs to the YggT family.</text>
</comment>
<dbReference type="Proteomes" id="UP000295765">
    <property type="component" value="Unassembled WGS sequence"/>
</dbReference>
<dbReference type="GO" id="GO:0016020">
    <property type="term" value="C:membrane"/>
    <property type="evidence" value="ECO:0007669"/>
    <property type="project" value="InterPro"/>
</dbReference>
<gene>
    <name evidence="3" type="ORF">EV699_10412</name>
</gene>
<dbReference type="InterPro" id="IPR003425">
    <property type="entry name" value="CCB3/YggT"/>
</dbReference>
<keyword evidence="2" id="KW-1133">Transmembrane helix</keyword>
<evidence type="ECO:0000256" key="1">
    <source>
        <dbReference type="ARBA" id="ARBA00010894"/>
    </source>
</evidence>
<evidence type="ECO:0000313" key="4">
    <source>
        <dbReference type="Proteomes" id="UP000295765"/>
    </source>
</evidence>
<keyword evidence="2" id="KW-0472">Membrane</keyword>
<evidence type="ECO:0000313" key="3">
    <source>
        <dbReference type="EMBL" id="TCO82620.1"/>
    </source>
</evidence>
<dbReference type="AlphaFoldDB" id="A0A4R2LAW2"/>
<comment type="caution">
    <text evidence="3">The sequence shown here is derived from an EMBL/GenBank/DDBJ whole genome shotgun (WGS) entry which is preliminary data.</text>
</comment>
<feature type="transmembrane region" description="Helical" evidence="2">
    <location>
        <begin position="112"/>
        <end position="130"/>
    </location>
</feature>
<feature type="transmembrane region" description="Helical" evidence="2">
    <location>
        <begin position="61"/>
        <end position="80"/>
    </location>
</feature>
<sequence>MTGAPYLNNAGIFLIETAFGLYILALMLRFLLQWARADFYNPLVQFLVKLTNPPLLPLRRWIPGLFGLDMAAVVLMFALQALEWCLVLGLGGLPIGIAGLLVLTVAELAGRLVNVFLWGVIIQALMSWFVRDPYNPLYALVNRLTAPVLRPAGRLLPPLGGVDLSPILVLVGLQLVLMLLVAPLRDVGLALLRG</sequence>
<proteinExistence type="inferred from homology"/>
<dbReference type="PANTHER" id="PTHR33219">
    <property type="entry name" value="YLMG HOMOLOG PROTEIN 2, CHLOROPLASTIC"/>
    <property type="match status" value="1"/>
</dbReference>